<dbReference type="Proteomes" id="UP001454086">
    <property type="component" value="Unassembled WGS sequence"/>
</dbReference>
<organism evidence="2 3">
    <name type="scientific">Enterocloster hominis</name>
    <name type="common">ex Hitch et al. 2024</name>
    <dbReference type="NCBI Taxonomy" id="1917870"/>
    <lineage>
        <taxon>Bacteria</taxon>
        <taxon>Bacillati</taxon>
        <taxon>Bacillota</taxon>
        <taxon>Clostridia</taxon>
        <taxon>Lachnospirales</taxon>
        <taxon>Lachnospiraceae</taxon>
        <taxon>Enterocloster</taxon>
    </lineage>
</organism>
<protein>
    <submittedName>
        <fullName evidence="2">GNAT family protein</fullName>
        <ecNumber evidence="2">2.-.-.-</ecNumber>
    </submittedName>
</protein>
<evidence type="ECO:0000313" key="2">
    <source>
        <dbReference type="EMBL" id="MEQ2428644.1"/>
    </source>
</evidence>
<dbReference type="InterPro" id="IPR000182">
    <property type="entry name" value="GNAT_dom"/>
</dbReference>
<dbReference type="SUPFAM" id="SSF55729">
    <property type="entry name" value="Acyl-CoA N-acyltransferases (Nat)"/>
    <property type="match status" value="1"/>
</dbReference>
<dbReference type="CDD" id="cd04301">
    <property type="entry name" value="NAT_SF"/>
    <property type="match status" value="1"/>
</dbReference>
<keyword evidence="3" id="KW-1185">Reference proteome</keyword>
<dbReference type="EC" id="2.-.-.-" evidence="2"/>
<dbReference type="GO" id="GO:0016740">
    <property type="term" value="F:transferase activity"/>
    <property type="evidence" value="ECO:0007669"/>
    <property type="project" value="UniProtKB-KW"/>
</dbReference>
<dbReference type="RefSeq" id="WP_040379362.1">
    <property type="nucleotide sequence ID" value="NZ_JBBMFM010000202.1"/>
</dbReference>
<dbReference type="PANTHER" id="PTHR43415">
    <property type="entry name" value="SPERMIDINE N(1)-ACETYLTRANSFERASE"/>
    <property type="match status" value="1"/>
</dbReference>
<name>A0ABV1DE34_9FIRM</name>
<dbReference type="InterPro" id="IPR016181">
    <property type="entry name" value="Acyl_CoA_acyltransferase"/>
</dbReference>
<gene>
    <name evidence="2" type="ORF">WMQ36_27165</name>
</gene>
<dbReference type="PANTHER" id="PTHR43415:SF5">
    <property type="entry name" value="ACETYLTRANSFERASE"/>
    <property type="match status" value="1"/>
</dbReference>
<dbReference type="Gene3D" id="3.40.630.30">
    <property type="match status" value="1"/>
</dbReference>
<sequence>MVRLRPFKDEDADIILSWCNNEEDFYKWTAGVLGTYPITRKEFDFVKSLIPFTAFDESGIVGFFTLRNPGKSVNELRFGFVIVDPQKRGKGYGKAMIRQGLKFAFQIYGARRVSLGVFENNPSAYHCYKAVGFQDMISNHVETYCVMNEEWKCLELSMEP</sequence>
<dbReference type="PROSITE" id="PS51186">
    <property type="entry name" value="GNAT"/>
    <property type="match status" value="1"/>
</dbReference>
<accession>A0ABV1DE34</accession>
<dbReference type="Pfam" id="PF00583">
    <property type="entry name" value="Acetyltransf_1"/>
    <property type="match status" value="1"/>
</dbReference>
<feature type="domain" description="N-acetyltransferase" evidence="1">
    <location>
        <begin position="2"/>
        <end position="160"/>
    </location>
</feature>
<reference evidence="2 3" key="1">
    <citation type="submission" date="2024-03" db="EMBL/GenBank/DDBJ databases">
        <title>Human intestinal bacterial collection.</title>
        <authorList>
            <person name="Pauvert C."/>
            <person name="Hitch T.C.A."/>
            <person name="Clavel T."/>
        </authorList>
    </citation>
    <scope>NUCLEOTIDE SEQUENCE [LARGE SCALE GENOMIC DNA]</scope>
    <source>
        <strain evidence="2 3">CLA-SR-H021</strain>
    </source>
</reference>
<keyword evidence="2" id="KW-0808">Transferase</keyword>
<comment type="caution">
    <text evidence="2">The sequence shown here is derived from an EMBL/GenBank/DDBJ whole genome shotgun (WGS) entry which is preliminary data.</text>
</comment>
<proteinExistence type="predicted"/>
<evidence type="ECO:0000313" key="3">
    <source>
        <dbReference type="Proteomes" id="UP001454086"/>
    </source>
</evidence>
<evidence type="ECO:0000259" key="1">
    <source>
        <dbReference type="PROSITE" id="PS51186"/>
    </source>
</evidence>
<dbReference type="EMBL" id="JBBMFM010000202">
    <property type="protein sequence ID" value="MEQ2428644.1"/>
    <property type="molecule type" value="Genomic_DNA"/>
</dbReference>